<evidence type="ECO:0000313" key="2">
    <source>
        <dbReference type="Proteomes" id="UP000095544"/>
    </source>
</evidence>
<dbReference type="OrthoDB" id="9783597at2"/>
<accession>A0A174HQK3</accession>
<dbReference type="InterPro" id="IPR036390">
    <property type="entry name" value="WH_DNA-bd_sf"/>
</dbReference>
<dbReference type="AlphaFoldDB" id="A0A174HQK3"/>
<protein>
    <recommendedName>
        <fullName evidence="3">DUF4364 family protein</fullName>
    </recommendedName>
</protein>
<dbReference type="STRING" id="39482.ERS852491_03182"/>
<dbReference type="InterPro" id="IPR025374">
    <property type="entry name" value="DUF4364"/>
</dbReference>
<dbReference type="Gene3D" id="1.10.10.10">
    <property type="entry name" value="Winged helix-like DNA-binding domain superfamily/Winged helix DNA-binding domain"/>
    <property type="match status" value="1"/>
</dbReference>
<dbReference type="EMBL" id="CYZU01000032">
    <property type="protein sequence ID" value="CUO75155.1"/>
    <property type="molecule type" value="Genomic_DNA"/>
</dbReference>
<dbReference type="SUPFAM" id="SSF46785">
    <property type="entry name" value="Winged helix' DNA-binding domain"/>
    <property type="match status" value="1"/>
</dbReference>
<dbReference type="Proteomes" id="UP000095544">
    <property type="component" value="Unassembled WGS sequence"/>
</dbReference>
<gene>
    <name evidence="1" type="ORF">ERS852491_03182</name>
</gene>
<dbReference type="Pfam" id="PF14277">
    <property type="entry name" value="DUF4364"/>
    <property type="match status" value="1"/>
</dbReference>
<dbReference type="InterPro" id="IPR036388">
    <property type="entry name" value="WH-like_DNA-bd_sf"/>
</dbReference>
<evidence type="ECO:0008006" key="3">
    <source>
        <dbReference type="Google" id="ProtNLM"/>
    </source>
</evidence>
<dbReference type="RefSeq" id="WP_050639966.1">
    <property type="nucleotide sequence ID" value="NZ_CABKUE010000007.1"/>
</dbReference>
<name>A0A174HQK3_9FIRM</name>
<reference evidence="1 2" key="1">
    <citation type="submission" date="2015-09" db="EMBL/GenBank/DDBJ databases">
        <authorList>
            <consortium name="Pathogen Informatics"/>
        </authorList>
    </citation>
    <scope>NUCLEOTIDE SEQUENCE [LARGE SCALE GENOMIC DNA]</scope>
    <source>
        <strain evidence="1 2">2789STDY5834876</strain>
    </source>
</reference>
<proteinExistence type="predicted"/>
<sequence length="170" mass="19922">MTETFTLYKLIVLYMLEKVDFPLTTSQISEFILDKGYTTYFKLQETLSEMVESGLLRVETTHNRTLYHLTENGAETIQFFKNKISTAIQNDIDEFLKEKRYDLKEEVAIKSDYYLNTNHEYEVRCQIVENGFSLIDLKITVPTEIEAETIASNWSRESQKIYSSLLSQLL</sequence>
<evidence type="ECO:0000313" key="1">
    <source>
        <dbReference type="EMBL" id="CUO75155.1"/>
    </source>
</evidence>
<organism evidence="1 2">
    <name type="scientific">Faecalicatena contorta</name>
    <dbReference type="NCBI Taxonomy" id="39482"/>
    <lineage>
        <taxon>Bacteria</taxon>
        <taxon>Bacillati</taxon>
        <taxon>Bacillota</taxon>
        <taxon>Clostridia</taxon>
        <taxon>Lachnospirales</taxon>
        <taxon>Lachnospiraceae</taxon>
        <taxon>Faecalicatena</taxon>
    </lineage>
</organism>